<name>A0A162NW70_9CRUS</name>
<organism evidence="1 2">
    <name type="scientific">Daphnia magna</name>
    <dbReference type="NCBI Taxonomy" id="35525"/>
    <lineage>
        <taxon>Eukaryota</taxon>
        <taxon>Metazoa</taxon>
        <taxon>Ecdysozoa</taxon>
        <taxon>Arthropoda</taxon>
        <taxon>Crustacea</taxon>
        <taxon>Branchiopoda</taxon>
        <taxon>Diplostraca</taxon>
        <taxon>Cladocera</taxon>
        <taxon>Anomopoda</taxon>
        <taxon>Daphniidae</taxon>
        <taxon>Daphnia</taxon>
    </lineage>
</organism>
<keyword evidence="2" id="KW-1185">Reference proteome</keyword>
<evidence type="ECO:0000313" key="2">
    <source>
        <dbReference type="Proteomes" id="UP000076858"/>
    </source>
</evidence>
<dbReference type="AlphaFoldDB" id="A0A162NW70"/>
<accession>A0A162NW70</accession>
<gene>
    <name evidence="1" type="ORF">APZ42_015532</name>
</gene>
<proteinExistence type="predicted"/>
<comment type="caution">
    <text evidence="1">The sequence shown here is derived from an EMBL/GenBank/DDBJ whole genome shotgun (WGS) entry which is preliminary data.</text>
</comment>
<protein>
    <submittedName>
        <fullName evidence="1">Uncharacterized protein</fullName>
    </submittedName>
</protein>
<reference evidence="1 2" key="1">
    <citation type="submission" date="2016-03" db="EMBL/GenBank/DDBJ databases">
        <title>EvidentialGene: Evidence-directed Construction of Genes on Genomes.</title>
        <authorList>
            <person name="Gilbert D.G."/>
            <person name="Choi J.-H."/>
            <person name="Mockaitis K."/>
            <person name="Colbourne J."/>
            <person name="Pfrender M."/>
        </authorList>
    </citation>
    <scope>NUCLEOTIDE SEQUENCE [LARGE SCALE GENOMIC DNA]</scope>
    <source>
        <strain evidence="1 2">Xinb3</strain>
        <tissue evidence="1">Complete organism</tissue>
    </source>
</reference>
<dbReference type="Proteomes" id="UP000076858">
    <property type="component" value="Unassembled WGS sequence"/>
</dbReference>
<evidence type="ECO:0000313" key="1">
    <source>
        <dbReference type="EMBL" id="KZS18320.1"/>
    </source>
</evidence>
<sequence>MDRRLFAREPVFTDDLNTQLRGLIYQVSFAVRFTFIASRLLRVQHLSVRKFLFHHGNPRKQSGQGCRGTCFFKRLYLSSSVHIVH</sequence>
<dbReference type="EMBL" id="LRGB01000524">
    <property type="protein sequence ID" value="KZS18320.1"/>
    <property type="molecule type" value="Genomic_DNA"/>
</dbReference>